<gene>
    <name evidence="2" type="ORF">IFR04_012861</name>
</gene>
<feature type="chain" id="PRO_5034917476" evidence="1">
    <location>
        <begin position="22"/>
        <end position="267"/>
    </location>
</feature>
<sequence>MLSRPIFVLELVLHFVLGVQAGPASRPTAASGHEGLSGDHPQPTAPPDVSLIDFSSAELKERQYYGDVCGYASGDIQLPVTCAVGMECAVNYYLGAMGCCPTGYLQSCQLATACIDYAYLGSCDFACQADYAIGKCNFQYPYCATYLSIDGMTTLQGYQCAMTPGIIIPVETTVVAQEDEYSPTPIDTPVINTITETHIPSSSVTAAPITNNYFYDNSTANKTEITTPPEKKGKGGLTKGELAGIIVGSVVGTFTIIGVLIQCCCRD</sequence>
<keyword evidence="1" id="KW-0732">Signal</keyword>
<feature type="signal peptide" evidence="1">
    <location>
        <begin position="1"/>
        <end position="21"/>
    </location>
</feature>
<dbReference type="AlphaFoldDB" id="A0A8H7T5V6"/>
<reference evidence="2" key="1">
    <citation type="submission" date="2021-02" db="EMBL/GenBank/DDBJ databases">
        <title>Genome sequence Cadophora malorum strain M34.</title>
        <authorList>
            <person name="Stefanovic E."/>
            <person name="Vu D."/>
            <person name="Scully C."/>
            <person name="Dijksterhuis J."/>
            <person name="Roader J."/>
            <person name="Houbraken J."/>
        </authorList>
    </citation>
    <scope>NUCLEOTIDE SEQUENCE</scope>
    <source>
        <strain evidence="2">M34</strain>
    </source>
</reference>
<dbReference type="EMBL" id="JAFJYH010000286">
    <property type="protein sequence ID" value="KAG4413994.1"/>
    <property type="molecule type" value="Genomic_DNA"/>
</dbReference>
<dbReference type="Proteomes" id="UP000664132">
    <property type="component" value="Unassembled WGS sequence"/>
</dbReference>
<dbReference type="OrthoDB" id="3548634at2759"/>
<organism evidence="2 3">
    <name type="scientific">Cadophora malorum</name>
    <dbReference type="NCBI Taxonomy" id="108018"/>
    <lineage>
        <taxon>Eukaryota</taxon>
        <taxon>Fungi</taxon>
        <taxon>Dikarya</taxon>
        <taxon>Ascomycota</taxon>
        <taxon>Pezizomycotina</taxon>
        <taxon>Leotiomycetes</taxon>
        <taxon>Helotiales</taxon>
        <taxon>Ploettnerulaceae</taxon>
        <taxon>Cadophora</taxon>
    </lineage>
</organism>
<keyword evidence="3" id="KW-1185">Reference proteome</keyword>
<name>A0A8H7T5V6_9HELO</name>
<comment type="caution">
    <text evidence="2">The sequence shown here is derived from an EMBL/GenBank/DDBJ whole genome shotgun (WGS) entry which is preliminary data.</text>
</comment>
<evidence type="ECO:0000313" key="2">
    <source>
        <dbReference type="EMBL" id="KAG4413994.1"/>
    </source>
</evidence>
<protein>
    <submittedName>
        <fullName evidence="2">Uncharacterized protein</fullName>
    </submittedName>
</protein>
<accession>A0A8H7T5V6</accession>
<evidence type="ECO:0000313" key="3">
    <source>
        <dbReference type="Proteomes" id="UP000664132"/>
    </source>
</evidence>
<evidence type="ECO:0000256" key="1">
    <source>
        <dbReference type="SAM" id="SignalP"/>
    </source>
</evidence>
<proteinExistence type="predicted"/>